<dbReference type="InterPro" id="IPR011041">
    <property type="entry name" value="Quinoprot_gluc/sorb_DH_b-prop"/>
</dbReference>
<name>A0A0F9R6L1_9ZZZZ</name>
<reference evidence="3" key="1">
    <citation type="journal article" date="2015" name="Nature">
        <title>Complex archaea that bridge the gap between prokaryotes and eukaryotes.</title>
        <authorList>
            <person name="Spang A."/>
            <person name="Saw J.H."/>
            <person name="Jorgensen S.L."/>
            <person name="Zaremba-Niedzwiedzka K."/>
            <person name="Martijn J."/>
            <person name="Lind A.E."/>
            <person name="van Eijk R."/>
            <person name="Schleper C."/>
            <person name="Guy L."/>
            <person name="Ettema T.J."/>
        </authorList>
    </citation>
    <scope>NUCLEOTIDE SEQUENCE</scope>
</reference>
<evidence type="ECO:0000256" key="1">
    <source>
        <dbReference type="SAM" id="MobiDB-lite"/>
    </source>
</evidence>
<dbReference type="EMBL" id="LAZR01003962">
    <property type="protein sequence ID" value="KKN13068.1"/>
    <property type="molecule type" value="Genomic_DNA"/>
</dbReference>
<sequence length="359" mass="39758">MKIILKNGLTILALLVLLSAACTQQEETKKPEKKPTETDKSKPAEKKLFPKTISADFPTDLVFTDNKLFFTEKGGKLKVLTRGETKPMTLLTVQVPQISGYDETGLLGIALSPEFSDDQQIYLFHTVRVNSELKNRVIRVQADDPEKKPVVIIDDIKGARIHDAGKLAFGPNGNLFIATGDADEQQLAQNKNSLNGKVLRIKPNGSIPADNPFNNATWSFGHRNIFGMTFDNKDRLFVTENGPEGNDEINMIKKGANYGWPNTTGDDPDFEQPLITFKSSIAPTGIIFYTGDKFKELQNKLVFGDFINGDVHRLTLQDSMATDKIVASSQGDINALAQTKDGQIYLAIQDQIKRLELSN</sequence>
<dbReference type="Gene3D" id="2.120.10.30">
    <property type="entry name" value="TolB, C-terminal domain"/>
    <property type="match status" value="1"/>
</dbReference>
<proteinExistence type="predicted"/>
<evidence type="ECO:0000259" key="2">
    <source>
        <dbReference type="Pfam" id="PF07995"/>
    </source>
</evidence>
<dbReference type="InterPro" id="IPR011042">
    <property type="entry name" value="6-blade_b-propeller_TolB-like"/>
</dbReference>
<gene>
    <name evidence="3" type="ORF">LCGC14_1010120</name>
</gene>
<protein>
    <recommendedName>
        <fullName evidence="2">Glucose/Sorbosone dehydrogenase domain-containing protein</fullName>
    </recommendedName>
</protein>
<organism evidence="3">
    <name type="scientific">marine sediment metagenome</name>
    <dbReference type="NCBI Taxonomy" id="412755"/>
    <lineage>
        <taxon>unclassified sequences</taxon>
        <taxon>metagenomes</taxon>
        <taxon>ecological metagenomes</taxon>
    </lineage>
</organism>
<dbReference type="PANTHER" id="PTHR19328:SF13">
    <property type="entry name" value="HIPL1 PROTEIN"/>
    <property type="match status" value="1"/>
</dbReference>
<dbReference type="Pfam" id="PF07995">
    <property type="entry name" value="GSDH"/>
    <property type="match status" value="1"/>
</dbReference>
<dbReference type="PANTHER" id="PTHR19328">
    <property type="entry name" value="HEDGEHOG-INTERACTING PROTEIN"/>
    <property type="match status" value="1"/>
</dbReference>
<dbReference type="PROSITE" id="PS51257">
    <property type="entry name" value="PROKAR_LIPOPROTEIN"/>
    <property type="match status" value="1"/>
</dbReference>
<feature type="region of interest" description="Disordered" evidence="1">
    <location>
        <begin position="26"/>
        <end position="45"/>
    </location>
</feature>
<comment type="caution">
    <text evidence="3">The sequence shown here is derived from an EMBL/GenBank/DDBJ whole genome shotgun (WGS) entry which is preliminary data.</text>
</comment>
<dbReference type="SUPFAM" id="SSF50952">
    <property type="entry name" value="Soluble quinoprotein glucose dehydrogenase"/>
    <property type="match status" value="1"/>
</dbReference>
<dbReference type="AlphaFoldDB" id="A0A0F9R6L1"/>
<accession>A0A0F9R6L1</accession>
<dbReference type="InterPro" id="IPR012938">
    <property type="entry name" value="Glc/Sorbosone_DH"/>
</dbReference>
<feature type="domain" description="Glucose/Sorbosone dehydrogenase" evidence="2">
    <location>
        <begin position="58"/>
        <end position="351"/>
    </location>
</feature>
<evidence type="ECO:0000313" key="3">
    <source>
        <dbReference type="EMBL" id="KKN13068.1"/>
    </source>
</evidence>